<proteinExistence type="inferred from homology"/>
<evidence type="ECO:0000256" key="1">
    <source>
        <dbReference type="ARBA" id="ARBA00008853"/>
    </source>
</evidence>
<evidence type="ECO:0000313" key="5">
    <source>
        <dbReference type="EMBL" id="AEM42222.1"/>
    </source>
</evidence>
<dbReference type="InterPro" id="IPR011042">
    <property type="entry name" value="6-blade_b-propeller_TolB-like"/>
</dbReference>
<keyword evidence="3" id="KW-0862">Zinc</keyword>
<accession>F9Y732</accession>
<dbReference type="PANTHER" id="PTHR10907:SF47">
    <property type="entry name" value="REGUCALCIN"/>
    <property type="match status" value="1"/>
</dbReference>
<keyword evidence="6" id="KW-1185">Reference proteome</keyword>
<dbReference type="AlphaFoldDB" id="F9Y732"/>
<sequence>MTAPVEVVHHFTRDKLGETPLWCDRRQQLLWVDIEQPRLQSFDPATGRHQALGVDCDWLGSHALCADGRRLIAKDLALHLMDEDSGKMTPFAVIETGVDNRLNDGRVDRWGRLWIGTMDNQLHRPQGALYRVAGSGRVDKIAGDVIVSNGIAFSPDGRQMHFTDTRRYMSWVYDIDPDDGEITGRRLWADYSATKDRPDGAAMDVDGCLWAAFFGGGKIVRYRPDGQIDFEIPLPISNPTCLCFGGPDLRTLYITTAFKFLNSTQLQREPLAGALLAIEGIGQGLPEHRFTL</sequence>
<keyword evidence="3" id="KW-0479">Metal-binding</keyword>
<dbReference type="PRINTS" id="PR01790">
    <property type="entry name" value="SMP30FAMILY"/>
</dbReference>
<dbReference type="GO" id="GO:0019853">
    <property type="term" value="P:L-ascorbic acid biosynthetic process"/>
    <property type="evidence" value="ECO:0007669"/>
    <property type="project" value="TreeGrafter"/>
</dbReference>
<dbReference type="Gene3D" id="2.120.10.30">
    <property type="entry name" value="TolB, C-terminal domain"/>
    <property type="match status" value="1"/>
</dbReference>
<protein>
    <submittedName>
        <fullName evidence="5">Putative gluconolactonase with senescence marker</fullName>
    </submittedName>
</protein>
<dbReference type="KEGG" id="kvl:KVU_2383"/>
<reference evidence="5 6" key="1">
    <citation type="journal article" date="2011" name="J. Bacteriol.">
        <title>Complete genome sequence of the industrial strain Ketogulonicigenium vulgare WSH-001.</title>
        <authorList>
            <person name="Liu L."/>
            <person name="Li Y."/>
            <person name="Zhang J."/>
            <person name="Zhou Z."/>
            <person name="Liu J."/>
            <person name="Li X."/>
            <person name="Zhou J."/>
            <person name="Du G."/>
            <person name="Wang L."/>
            <person name="Chen J."/>
        </authorList>
    </citation>
    <scope>NUCLEOTIDE SEQUENCE [LARGE SCALE GENOMIC DNA]</scope>
    <source>
        <strain evidence="5 6">WSH-001</strain>
    </source>
</reference>
<dbReference type="EMBL" id="CP002018">
    <property type="protein sequence ID" value="AEM42222.1"/>
    <property type="molecule type" value="Genomic_DNA"/>
</dbReference>
<evidence type="ECO:0000256" key="3">
    <source>
        <dbReference type="PIRSR" id="PIRSR605511-2"/>
    </source>
</evidence>
<dbReference type="PANTHER" id="PTHR10907">
    <property type="entry name" value="REGUCALCIN"/>
    <property type="match status" value="1"/>
</dbReference>
<feature type="binding site" evidence="3">
    <location>
        <position position="101"/>
    </location>
    <ligand>
        <name>substrate</name>
    </ligand>
</feature>
<evidence type="ECO:0000313" key="6">
    <source>
        <dbReference type="Proteomes" id="UP000000692"/>
    </source>
</evidence>
<feature type="binding site" evidence="3">
    <location>
        <position position="18"/>
    </location>
    <ligand>
        <name>a divalent metal cation</name>
        <dbReference type="ChEBI" id="CHEBI:60240"/>
    </ligand>
</feature>
<gene>
    <name evidence="5" type="ordered locus">KVU_2383</name>
</gene>
<dbReference type="SUPFAM" id="SSF63829">
    <property type="entry name" value="Calcium-dependent phosphotriesterase"/>
    <property type="match status" value="1"/>
</dbReference>
<evidence type="ECO:0000259" key="4">
    <source>
        <dbReference type="Pfam" id="PF08450"/>
    </source>
</evidence>
<dbReference type="InterPro" id="IPR013658">
    <property type="entry name" value="SGL"/>
</dbReference>
<organism evidence="5 6">
    <name type="scientific">Ketogulonicigenium vulgare (strain WSH-001)</name>
    <dbReference type="NCBI Taxonomy" id="759362"/>
    <lineage>
        <taxon>Bacteria</taxon>
        <taxon>Pseudomonadati</taxon>
        <taxon>Pseudomonadota</taxon>
        <taxon>Alphaproteobacteria</taxon>
        <taxon>Rhodobacterales</taxon>
        <taxon>Roseobacteraceae</taxon>
        <taxon>Ketogulonicigenium</taxon>
    </lineage>
</organism>
<feature type="active site" description="Proton donor/acceptor" evidence="2">
    <location>
        <position position="199"/>
    </location>
</feature>
<dbReference type="GO" id="GO:0005509">
    <property type="term" value="F:calcium ion binding"/>
    <property type="evidence" value="ECO:0007669"/>
    <property type="project" value="TreeGrafter"/>
</dbReference>
<comment type="cofactor">
    <cofactor evidence="3">
        <name>Zn(2+)</name>
        <dbReference type="ChEBI" id="CHEBI:29105"/>
    </cofactor>
    <text evidence="3">Binds 1 divalent metal cation per subunit.</text>
</comment>
<feature type="binding site" evidence="3">
    <location>
        <position position="149"/>
    </location>
    <ligand>
        <name>a divalent metal cation</name>
        <dbReference type="ChEBI" id="CHEBI:60240"/>
    </ligand>
</feature>
<dbReference type="GO" id="GO:0004341">
    <property type="term" value="F:gluconolactonase activity"/>
    <property type="evidence" value="ECO:0007669"/>
    <property type="project" value="TreeGrafter"/>
</dbReference>
<dbReference type="RefSeq" id="WP_013382877.1">
    <property type="nucleotide sequence ID" value="NC_017384.1"/>
</dbReference>
<dbReference type="OrthoDB" id="2633250at2"/>
<dbReference type="PATRIC" id="fig|759362.5.peg.2477"/>
<feature type="binding site" evidence="3">
    <location>
        <position position="199"/>
    </location>
    <ligand>
        <name>a divalent metal cation</name>
        <dbReference type="ChEBI" id="CHEBI:60240"/>
    </ligand>
</feature>
<dbReference type="eggNOG" id="COG3386">
    <property type="taxonomic scope" value="Bacteria"/>
</dbReference>
<dbReference type="Proteomes" id="UP000000692">
    <property type="component" value="Chromosome"/>
</dbReference>
<feature type="binding site" evidence="3">
    <location>
        <position position="103"/>
    </location>
    <ligand>
        <name>substrate</name>
    </ligand>
</feature>
<feature type="domain" description="SMP-30/Gluconolactonase/LRE-like region" evidence="4">
    <location>
        <begin position="16"/>
        <end position="257"/>
    </location>
</feature>
<name>F9Y732_KETVW</name>
<comment type="similarity">
    <text evidence="1">Belongs to the SMP-30/CGR1 family.</text>
</comment>
<evidence type="ECO:0000256" key="2">
    <source>
        <dbReference type="PIRSR" id="PIRSR605511-1"/>
    </source>
</evidence>
<dbReference type="HOGENOM" id="CLU_036110_3_1_5"/>
<dbReference type="InterPro" id="IPR005511">
    <property type="entry name" value="SMP-30"/>
</dbReference>
<dbReference type="Pfam" id="PF08450">
    <property type="entry name" value="SGL"/>
    <property type="match status" value="1"/>
</dbReference>